<protein>
    <recommendedName>
        <fullName evidence="4">Coiled-coil domain-containing protein 24</fullName>
    </recommendedName>
</protein>
<gene>
    <name evidence="2" type="ORF">EGW08_009611</name>
</gene>
<dbReference type="EMBL" id="RQTK01000278">
    <property type="protein sequence ID" value="RUS82618.1"/>
    <property type="molecule type" value="Genomic_DNA"/>
</dbReference>
<comment type="caution">
    <text evidence="2">The sequence shown here is derived from an EMBL/GenBank/DDBJ whole genome shotgun (WGS) entry which is preliminary data.</text>
</comment>
<evidence type="ECO:0000256" key="1">
    <source>
        <dbReference type="SAM" id="MobiDB-lite"/>
    </source>
</evidence>
<evidence type="ECO:0000313" key="2">
    <source>
        <dbReference type="EMBL" id="RUS82618.1"/>
    </source>
</evidence>
<evidence type="ECO:0008006" key="4">
    <source>
        <dbReference type="Google" id="ProtNLM"/>
    </source>
</evidence>
<dbReference type="PANTHER" id="PTHR28601:SF1">
    <property type="entry name" value="COILED-COIL DOMAIN-CONTAINING PROTEIN 24"/>
    <property type="match status" value="1"/>
</dbReference>
<evidence type="ECO:0000313" key="3">
    <source>
        <dbReference type="Proteomes" id="UP000271974"/>
    </source>
</evidence>
<feature type="region of interest" description="Disordered" evidence="1">
    <location>
        <begin position="386"/>
        <end position="451"/>
    </location>
</feature>
<accession>A0A433TM54</accession>
<feature type="region of interest" description="Disordered" evidence="1">
    <location>
        <begin position="124"/>
        <end position="145"/>
    </location>
</feature>
<dbReference type="AlphaFoldDB" id="A0A433TM54"/>
<feature type="compositionally biased region" description="Polar residues" evidence="1">
    <location>
        <begin position="439"/>
        <end position="451"/>
    </location>
</feature>
<dbReference type="Proteomes" id="UP000271974">
    <property type="component" value="Unassembled WGS sequence"/>
</dbReference>
<proteinExistence type="predicted"/>
<dbReference type="PANTHER" id="PTHR28601">
    <property type="entry name" value="COILED-COIL DOMAIN-CONTAINING PROTEIN 24"/>
    <property type="match status" value="1"/>
</dbReference>
<name>A0A433TM54_ELYCH</name>
<dbReference type="Pfam" id="PF15669">
    <property type="entry name" value="CCDC24"/>
    <property type="match status" value="1"/>
</dbReference>
<organism evidence="2 3">
    <name type="scientific">Elysia chlorotica</name>
    <name type="common">Eastern emerald elysia</name>
    <name type="synonym">Sea slug</name>
    <dbReference type="NCBI Taxonomy" id="188477"/>
    <lineage>
        <taxon>Eukaryota</taxon>
        <taxon>Metazoa</taxon>
        <taxon>Spiralia</taxon>
        <taxon>Lophotrochozoa</taxon>
        <taxon>Mollusca</taxon>
        <taxon>Gastropoda</taxon>
        <taxon>Heterobranchia</taxon>
        <taxon>Euthyneura</taxon>
        <taxon>Panpulmonata</taxon>
        <taxon>Sacoglossa</taxon>
        <taxon>Placobranchoidea</taxon>
        <taxon>Plakobranchidae</taxon>
        <taxon>Elysia</taxon>
    </lineage>
</organism>
<reference evidence="2 3" key="1">
    <citation type="submission" date="2019-01" db="EMBL/GenBank/DDBJ databases">
        <title>A draft genome assembly of the solar-powered sea slug Elysia chlorotica.</title>
        <authorList>
            <person name="Cai H."/>
            <person name="Li Q."/>
            <person name="Fang X."/>
            <person name="Li J."/>
            <person name="Curtis N.E."/>
            <person name="Altenburger A."/>
            <person name="Shibata T."/>
            <person name="Feng M."/>
            <person name="Maeda T."/>
            <person name="Schwartz J.A."/>
            <person name="Shigenobu S."/>
            <person name="Lundholm N."/>
            <person name="Nishiyama T."/>
            <person name="Yang H."/>
            <person name="Hasebe M."/>
            <person name="Li S."/>
            <person name="Pierce S.K."/>
            <person name="Wang J."/>
        </authorList>
    </citation>
    <scope>NUCLEOTIDE SEQUENCE [LARGE SCALE GENOMIC DNA]</scope>
    <source>
        <strain evidence="2">EC2010</strain>
        <tissue evidence="2">Whole organism of an adult</tissue>
    </source>
</reference>
<dbReference type="OrthoDB" id="6022633at2759"/>
<dbReference type="InterPro" id="IPR031367">
    <property type="entry name" value="CCDC24"/>
</dbReference>
<sequence length="569" mass="63069">MAGLRAAYTPPLSLWKLVEQHVELHEQDELKDMLGCSLVEQSLELHAEIDMLLEIWREVREESEETSRALSYLPEPPDQRDRLVQEICFFVDNVKEQAKKKGIDPEHIFKNHNSGILDYAAEMARPESARSRTSRSSDGRDTPMSVLSPERIDLAYNMTGEIQAVNKQLNFLDFGKVCESLRCYLEKEVDQLLGDVQFLQTCLDDAADRRDCHTPALSSREPTLTELREERSLLEKELFATEKISSGPFVNKPMFTATNRVLPRTPPTPIGQHSPGSPPLLKTISRPSHVTPGPLRANHQVLGASSKNSAGGMNRMTAEQDGRTCLDVSPESDQSDFSLEEEIFGPLNMGSIRLSSNENTNDLNEIFDEQQQLPERLSNIDQGRKYQSRACHDKTPHGFSKSGSSLEKEKSSLRTLRTVLPTPPTRPALAQPSAPHGMTSHQLPSHSDPNLSHQLAPPSLRANTVVSGAARSRRRTVSPRPRLRVVDVTNIVEAQAGKGDSDIPCHTAETVINFSPGSSSASSYTSPTSMDGVSVSPSSQDGLIERDHRMRPGSANRFRKMVLGCRNGE</sequence>
<feature type="compositionally biased region" description="Low complexity" evidence="1">
    <location>
        <begin position="515"/>
        <end position="529"/>
    </location>
</feature>
<feature type="compositionally biased region" description="Basic and acidic residues" evidence="1">
    <location>
        <begin position="124"/>
        <end position="141"/>
    </location>
</feature>
<dbReference type="STRING" id="188477.A0A433TM54"/>
<feature type="region of interest" description="Disordered" evidence="1">
    <location>
        <begin position="515"/>
        <end position="555"/>
    </location>
</feature>
<feature type="region of interest" description="Disordered" evidence="1">
    <location>
        <begin position="264"/>
        <end position="294"/>
    </location>
</feature>
<keyword evidence="3" id="KW-1185">Reference proteome</keyword>